<organism evidence="1">
    <name type="scientific">Streptomyces sp. NBC_00003</name>
    <dbReference type="NCBI Taxonomy" id="2903608"/>
    <lineage>
        <taxon>Bacteria</taxon>
        <taxon>Bacillati</taxon>
        <taxon>Actinomycetota</taxon>
        <taxon>Actinomycetes</taxon>
        <taxon>Kitasatosporales</taxon>
        <taxon>Streptomycetaceae</taxon>
        <taxon>Streptomyces</taxon>
    </lineage>
</organism>
<sequence length="208" mass="23493">MQGSFNNGHSNYRCRYTQEYARTAALDHPPTLYIREDAVVPPLDAWIAKIFEPGRLARTLHELQRSQERTLATAPELEVARITIADCDRRIAQYRAALDRGTDPELVTGWINQTQTEKAAAQRQLSETTTARRTVLTEPEIRDLVEQLGDTTSALTSADPEDKQRLYEALGLNLVYYAKERIVTVESQPALMCTRGKCPRGDLNPHAR</sequence>
<evidence type="ECO:0000313" key="1">
    <source>
        <dbReference type="EMBL" id="WTW60378.1"/>
    </source>
</evidence>
<evidence type="ECO:0008006" key="2">
    <source>
        <dbReference type="Google" id="ProtNLM"/>
    </source>
</evidence>
<accession>A0AAU2V0N0</accession>
<dbReference type="EMBL" id="CP108318">
    <property type="protein sequence ID" value="WTW60378.1"/>
    <property type="molecule type" value="Genomic_DNA"/>
</dbReference>
<gene>
    <name evidence="1" type="ORF">OG549_06845</name>
</gene>
<protein>
    <recommendedName>
        <fullName evidence="2">Recombinase</fullName>
    </recommendedName>
</protein>
<dbReference type="AlphaFoldDB" id="A0AAU2V0N0"/>
<reference evidence="1" key="1">
    <citation type="submission" date="2022-10" db="EMBL/GenBank/DDBJ databases">
        <title>The complete genomes of actinobacterial strains from the NBC collection.</title>
        <authorList>
            <person name="Joergensen T.S."/>
            <person name="Alvarez Arevalo M."/>
            <person name="Sterndorff E.B."/>
            <person name="Faurdal D."/>
            <person name="Vuksanovic O."/>
            <person name="Mourched A.-S."/>
            <person name="Charusanti P."/>
            <person name="Shaw S."/>
            <person name="Blin K."/>
            <person name="Weber T."/>
        </authorList>
    </citation>
    <scope>NUCLEOTIDE SEQUENCE</scope>
    <source>
        <strain evidence="1">NBC_00003</strain>
    </source>
</reference>
<name>A0AAU2V0N0_9ACTN</name>
<proteinExistence type="predicted"/>